<gene>
    <name evidence="2" type="ORF">AFUS01_LOCUS24657</name>
</gene>
<keyword evidence="1" id="KW-1133">Transmembrane helix</keyword>
<dbReference type="Proteomes" id="UP000708208">
    <property type="component" value="Unassembled WGS sequence"/>
</dbReference>
<comment type="caution">
    <text evidence="2">The sequence shown here is derived from an EMBL/GenBank/DDBJ whole genome shotgun (WGS) entry which is preliminary data.</text>
</comment>
<sequence>MSRGLSFENFSEVISPNECPLSVFDSTGKIGGKIRDRIYRRGSLSVAFRELRVLVALIEACILCSLLAIFLIVSFLGQKTYRTLTGKSDEDPDYSVDFNHEAAIQFFQPPVIRQRPVAPGG</sequence>
<evidence type="ECO:0000313" key="2">
    <source>
        <dbReference type="EMBL" id="CAG7786073.1"/>
    </source>
</evidence>
<name>A0A8J2P8U2_9HEXA</name>
<dbReference type="EMBL" id="CAJVCH010310189">
    <property type="protein sequence ID" value="CAG7786073.1"/>
    <property type="molecule type" value="Genomic_DNA"/>
</dbReference>
<feature type="transmembrane region" description="Helical" evidence="1">
    <location>
        <begin position="53"/>
        <end position="77"/>
    </location>
</feature>
<organism evidence="2 3">
    <name type="scientific">Allacma fusca</name>
    <dbReference type="NCBI Taxonomy" id="39272"/>
    <lineage>
        <taxon>Eukaryota</taxon>
        <taxon>Metazoa</taxon>
        <taxon>Ecdysozoa</taxon>
        <taxon>Arthropoda</taxon>
        <taxon>Hexapoda</taxon>
        <taxon>Collembola</taxon>
        <taxon>Symphypleona</taxon>
        <taxon>Sminthuridae</taxon>
        <taxon>Allacma</taxon>
    </lineage>
</organism>
<accession>A0A8J2P8U2</accession>
<keyword evidence="1" id="KW-0472">Membrane</keyword>
<keyword evidence="1" id="KW-0812">Transmembrane</keyword>
<proteinExistence type="predicted"/>
<dbReference type="AlphaFoldDB" id="A0A8J2P8U2"/>
<reference evidence="2" key="1">
    <citation type="submission" date="2021-06" db="EMBL/GenBank/DDBJ databases">
        <authorList>
            <person name="Hodson N. C."/>
            <person name="Mongue J. A."/>
            <person name="Jaron S. K."/>
        </authorList>
    </citation>
    <scope>NUCLEOTIDE SEQUENCE</scope>
</reference>
<keyword evidence="3" id="KW-1185">Reference proteome</keyword>
<protein>
    <submittedName>
        <fullName evidence="2">Uncharacterized protein</fullName>
    </submittedName>
</protein>
<evidence type="ECO:0000256" key="1">
    <source>
        <dbReference type="SAM" id="Phobius"/>
    </source>
</evidence>
<evidence type="ECO:0000313" key="3">
    <source>
        <dbReference type="Proteomes" id="UP000708208"/>
    </source>
</evidence>